<proteinExistence type="predicted"/>
<keyword evidence="3" id="KW-1185">Reference proteome</keyword>
<protein>
    <submittedName>
        <fullName evidence="2">Uncharacterized protein</fullName>
    </submittedName>
</protein>
<evidence type="ECO:0000256" key="1">
    <source>
        <dbReference type="SAM" id="SignalP"/>
    </source>
</evidence>
<keyword evidence="1" id="KW-0732">Signal</keyword>
<organism evidence="2 3">
    <name type="scientific">Escherichia coli O6:H1 (strain CFT073 / ATCC 700928 / UPEC)</name>
    <dbReference type="NCBI Taxonomy" id="199310"/>
    <lineage>
        <taxon>Bacteria</taxon>
        <taxon>Pseudomonadati</taxon>
        <taxon>Pseudomonadota</taxon>
        <taxon>Gammaproteobacteria</taxon>
        <taxon>Enterobacterales</taxon>
        <taxon>Enterobacteriaceae</taxon>
        <taxon>Escherichia</taxon>
    </lineage>
</organism>
<dbReference type="AlphaFoldDB" id="A0A0H2V7Q0"/>
<dbReference type="HOGENOM" id="CLU_637331_0_0_6"/>
<gene>
    <name evidence="2" type="ordered locus">c0951</name>
</gene>
<feature type="signal peptide" evidence="1">
    <location>
        <begin position="1"/>
        <end position="28"/>
    </location>
</feature>
<sequence>MQQHQVIARRVANTAALAGGLFSLNAQAMLPCWTQAHGLCSGFCGGGAEVANLDVFHQCCAAVVLNHIGFVNGFKVFNPVTFRVVDNRTAAGVLLPVNGQVIQTGDQQRIRREERRTHGLQAPHALLTDDHIGSQFFTVFLLFVDQREILVRQQFTTANHHQIVIVLVDHVDKLIDCIHHHCVQVGIFATFPDFHRTRCGFTARGGAAHDVIRCIFTDFLQPAFVHILQQRVFATVGGFRTLHAVKADHYAVQSLTFHDGVTDAHLEILKLRPQVQLRVGQHRVKVGLLAFIFHINHQRRIDRLTLFRGGVSGSGNGAANTQPQQLTRLLSHWRDVNQRQESGGLLDLVFQRLLYRRLYSELAGQFFNCHTVQTRQLLQVSVKSKAGILLHRVLCSISNWSECQRGRYRLLHAGGSPGGCLHDSACPPVR</sequence>
<feature type="chain" id="PRO_5002599832" evidence="1">
    <location>
        <begin position="29"/>
        <end position="430"/>
    </location>
</feature>
<evidence type="ECO:0000313" key="2">
    <source>
        <dbReference type="EMBL" id="AAN79424.1"/>
    </source>
</evidence>
<dbReference type="KEGG" id="ecc:c0951"/>
<reference evidence="2 3" key="1">
    <citation type="journal article" date="2002" name="Proc. Natl. Acad. Sci. U.S.A.">
        <title>Extensive mosaic structure revealed by the complete genome sequence of uropathogenic Escherichia coli.</title>
        <authorList>
            <person name="Welch R.A."/>
            <person name="Burland V."/>
            <person name="Plunkett G.III."/>
            <person name="Redford P."/>
            <person name="Roesch P."/>
            <person name="Rasko D."/>
            <person name="Buckles E.L."/>
            <person name="Liou S.R."/>
            <person name="Boutin A."/>
            <person name="Hackett J."/>
            <person name="Stroud D."/>
            <person name="Mayhew G.F."/>
            <person name="Rose D.J."/>
            <person name="Zhou S."/>
            <person name="Schwartz D.C."/>
            <person name="Perna N.T."/>
            <person name="Mobley H.L."/>
            <person name="Donnenberg M.S."/>
            <person name="Blattner F.R."/>
        </authorList>
    </citation>
    <scope>NUCLEOTIDE SEQUENCE [LARGE SCALE GENOMIC DNA]</scope>
    <source>
        <strain evidence="3">CFT073 / ATCC 700928 / UPEC</strain>
    </source>
</reference>
<name>A0A0H2V7Q0_ECOL6</name>
<accession>A0A0H2V7Q0</accession>
<dbReference type="EMBL" id="AE014075">
    <property type="protein sequence ID" value="AAN79424.1"/>
    <property type="molecule type" value="Genomic_DNA"/>
</dbReference>
<evidence type="ECO:0000313" key="3">
    <source>
        <dbReference type="Proteomes" id="UP000001410"/>
    </source>
</evidence>
<dbReference type="Proteomes" id="UP000001410">
    <property type="component" value="Chromosome"/>
</dbReference>